<proteinExistence type="predicted"/>
<dbReference type="AlphaFoldDB" id="A0AB73IPK3"/>
<dbReference type="RefSeq" id="WP_392396438.1">
    <property type="nucleotide sequence ID" value="NZ_JAURTK010000041.1"/>
</dbReference>
<sequence length="168" mass="18276">MPTSKSKRGKKYNPNHRLERCAVIMERAVARMPIREDAKRDIEIAAHIALDRLLKGGDKDSLYVLASAIDVAHELAKDPARGVGAEYLADIEAGMAAIVRAKKHGDLTGVWKLSGDDADRVSTALAVHDAQLEIASRELVVDCINVVTARVEGGSKETEFEEMMLQAA</sequence>
<dbReference type="EMBL" id="JAURTK010000041">
    <property type="protein sequence ID" value="MDP9651939.1"/>
    <property type="molecule type" value="Genomic_DNA"/>
</dbReference>
<gene>
    <name evidence="1" type="ORF">J2793_007414</name>
</gene>
<comment type="caution">
    <text evidence="1">The sequence shown here is derived from an EMBL/GenBank/DDBJ whole genome shotgun (WGS) entry which is preliminary data.</text>
</comment>
<accession>A0AB73IPK3</accession>
<evidence type="ECO:0000313" key="2">
    <source>
        <dbReference type="Proteomes" id="UP001229486"/>
    </source>
</evidence>
<protein>
    <submittedName>
        <fullName evidence="1">Uncharacterized protein</fullName>
    </submittedName>
</protein>
<reference evidence="1" key="1">
    <citation type="submission" date="2023-07" db="EMBL/GenBank/DDBJ databases">
        <title>Sorghum-associated microbial communities from plants grown in Nebraska, USA.</title>
        <authorList>
            <person name="Schachtman D."/>
        </authorList>
    </citation>
    <scope>NUCLEOTIDE SEQUENCE</scope>
    <source>
        <strain evidence="1">DS1061</strain>
    </source>
</reference>
<organism evidence="1 2">
    <name type="scientific">Paraburkholderia caledonica</name>
    <dbReference type="NCBI Taxonomy" id="134536"/>
    <lineage>
        <taxon>Bacteria</taxon>
        <taxon>Pseudomonadati</taxon>
        <taxon>Pseudomonadota</taxon>
        <taxon>Betaproteobacteria</taxon>
        <taxon>Burkholderiales</taxon>
        <taxon>Burkholderiaceae</taxon>
        <taxon>Paraburkholderia</taxon>
    </lineage>
</organism>
<dbReference type="Proteomes" id="UP001229486">
    <property type="component" value="Unassembled WGS sequence"/>
</dbReference>
<name>A0AB73IPK3_9BURK</name>
<evidence type="ECO:0000313" key="1">
    <source>
        <dbReference type="EMBL" id="MDP9651939.1"/>
    </source>
</evidence>